<feature type="region of interest" description="Disordered" evidence="2">
    <location>
        <begin position="948"/>
        <end position="1008"/>
    </location>
</feature>
<feature type="compositionally biased region" description="Basic and acidic residues" evidence="2">
    <location>
        <begin position="1256"/>
        <end position="1266"/>
    </location>
</feature>
<feature type="compositionally biased region" description="Basic residues" evidence="2">
    <location>
        <begin position="747"/>
        <end position="761"/>
    </location>
</feature>
<feature type="region of interest" description="Disordered" evidence="2">
    <location>
        <begin position="92"/>
        <end position="111"/>
    </location>
</feature>
<reference evidence="5" key="1">
    <citation type="submission" date="2025-08" db="UniProtKB">
        <authorList>
            <consortium name="RefSeq"/>
        </authorList>
    </citation>
    <scope>IDENTIFICATION</scope>
    <source>
        <tissue evidence="5">Muscle</tissue>
    </source>
</reference>
<feature type="compositionally biased region" description="Basic residues" evidence="2">
    <location>
        <begin position="679"/>
        <end position="694"/>
    </location>
</feature>
<feature type="transmembrane region" description="Helical" evidence="3">
    <location>
        <begin position="12"/>
        <end position="33"/>
    </location>
</feature>
<feature type="region of interest" description="Disordered" evidence="2">
    <location>
        <begin position="737"/>
        <end position="769"/>
    </location>
</feature>
<feature type="compositionally biased region" description="Polar residues" evidence="2">
    <location>
        <begin position="1161"/>
        <end position="1172"/>
    </location>
</feature>
<dbReference type="RefSeq" id="XP_033343301.1">
    <property type="nucleotide sequence ID" value="XM_033487410.1"/>
</dbReference>
<gene>
    <name evidence="5" type="primary">LOC117230229</name>
</gene>
<feature type="region of interest" description="Disordered" evidence="2">
    <location>
        <begin position="359"/>
        <end position="411"/>
    </location>
</feature>
<feature type="compositionally biased region" description="Basic and acidic residues" evidence="2">
    <location>
        <begin position="269"/>
        <end position="292"/>
    </location>
</feature>
<keyword evidence="4" id="KW-1185">Reference proteome</keyword>
<evidence type="ECO:0000256" key="1">
    <source>
        <dbReference type="SAM" id="Coils"/>
    </source>
</evidence>
<feature type="region of interest" description="Disordered" evidence="2">
    <location>
        <begin position="127"/>
        <end position="147"/>
    </location>
</feature>
<protein>
    <submittedName>
        <fullName evidence="5">Proteoglycan 4-like</fullName>
    </submittedName>
</protein>
<proteinExistence type="predicted"/>
<feature type="region of interest" description="Disordered" evidence="2">
    <location>
        <begin position="253"/>
        <end position="292"/>
    </location>
</feature>
<feature type="region of interest" description="Disordered" evidence="2">
    <location>
        <begin position="1232"/>
        <end position="1269"/>
    </location>
</feature>
<feature type="compositionally biased region" description="Polar residues" evidence="2">
    <location>
        <begin position="1117"/>
        <end position="1128"/>
    </location>
</feature>
<keyword evidence="3" id="KW-0472">Membrane</keyword>
<keyword evidence="1" id="KW-0175">Coiled coil</keyword>
<feature type="compositionally biased region" description="Low complexity" evidence="2">
    <location>
        <begin position="948"/>
        <end position="977"/>
    </location>
</feature>
<feature type="region of interest" description="Disordered" evidence="2">
    <location>
        <begin position="1021"/>
        <end position="1192"/>
    </location>
</feature>
<name>A0A6J3JSG4_9HYME</name>
<feature type="coiled-coil region" evidence="1">
    <location>
        <begin position="535"/>
        <end position="587"/>
    </location>
</feature>
<feature type="compositionally biased region" description="Low complexity" evidence="2">
    <location>
        <begin position="1038"/>
        <end position="1050"/>
    </location>
</feature>
<feature type="compositionally biased region" description="Polar residues" evidence="2">
    <location>
        <begin position="395"/>
        <end position="409"/>
    </location>
</feature>
<evidence type="ECO:0000256" key="2">
    <source>
        <dbReference type="SAM" id="MobiDB-lite"/>
    </source>
</evidence>
<dbReference type="Proteomes" id="UP000504631">
    <property type="component" value="Unplaced"/>
</dbReference>
<accession>A0A6J3JSG4</accession>
<organism evidence="4 5">
    <name type="scientific">Bombus vosnesenskii</name>
    <dbReference type="NCBI Taxonomy" id="207650"/>
    <lineage>
        <taxon>Eukaryota</taxon>
        <taxon>Metazoa</taxon>
        <taxon>Ecdysozoa</taxon>
        <taxon>Arthropoda</taxon>
        <taxon>Hexapoda</taxon>
        <taxon>Insecta</taxon>
        <taxon>Pterygota</taxon>
        <taxon>Neoptera</taxon>
        <taxon>Endopterygota</taxon>
        <taxon>Hymenoptera</taxon>
        <taxon>Apocrita</taxon>
        <taxon>Aculeata</taxon>
        <taxon>Apoidea</taxon>
        <taxon>Anthophila</taxon>
        <taxon>Apidae</taxon>
        <taxon>Bombus</taxon>
        <taxon>Pyrobombus</taxon>
    </lineage>
</organism>
<feature type="region of interest" description="Disordered" evidence="2">
    <location>
        <begin position="645"/>
        <end position="709"/>
    </location>
</feature>
<dbReference type="GeneID" id="117230229"/>
<evidence type="ECO:0000313" key="5">
    <source>
        <dbReference type="RefSeq" id="XP_033343301.1"/>
    </source>
</evidence>
<evidence type="ECO:0000313" key="4">
    <source>
        <dbReference type="Proteomes" id="UP000504631"/>
    </source>
</evidence>
<sequence>MVPWSVTMRSTLTLNCVLAMGLFTCIGAITVSIDRSDNKPPPTRSSMIANGWRPLTNGYEETIGTNVSPSSNLERNGPLHPVLGKLQEHMAASEKLKPQRKGKPSSYHDYNPPSILGSFTVLGHAAAKARGEAQSNHNHPNKHVASETREYTFLIPPPKDAYRFDLDQHRKPILRDSSTYLRQPQFGPPVHQPPDPIKAATYFIKGYTSTTNSPSSPSAPTKNRHYAEPYVPQLLQPPRYHVKPFESLKVSNNAKPYFQPPGTAPANDFGKDKRLSDYDHRQNHDKYPGQTHNDHVINPASTGNFFSQVNHPSHSFKTSFERDPAFLVHESHEISYITPPSVYNPFNFRPSLPYETLLPPDVYSSSTPAPTTPRTQESSKFQQQNRDAVQDYKRPSQSNTSKQIESGIQSELLPTAGVGNTYYVSEAQDLTPPPSSWPIPKNKYQTSDINEVLPRLNPPSKFNQEPIVSNQIPQAPKVVFIGPQSQQPQFQTSVLPIDIRPESGETEYETPESISLKHFNEQQYLIQQQLLQRDRQRLAEQERQQQLEIEKQQQEELKKRQEELRQLLEQQKEEEEARLAVESARNQTQELAKVTEEQSPYAIQLAGYEIPKVTTDLTAVITEQSSLGEQPKVQQSQVTQPDYVFSERPTGQGQQYQDYSQNQQEQVNYREQQTDIRPQRPHKPSREHYRRRKPSTTSYEPTPTEAPIQVPETSAPVTLHVEEVPIQTTTRTTPETVTLATVSTQKPRTRRPGSPIRRRRPTTTTSEPVTVPSAEDFLKYEKQEEAIHHVDATKRKRIKPTQSAFEDTIAEKKANIRKRPGHRNRVNPGEPFEAEIVTEIVHTPLNTYKNPTESIQPYNEYTTRFVTNQPNQQFDYTSPKFATVEDTTQTIPLEYYTEPTKARPEEDPNNESYKPQQGLDVATNIPLEDLFIKTEGNYFDRATVLSTSASISTSPSTSPSVTTIASTTTSTVQSSTQAPPLSSSTSRSHKIRPIRYGNTTRPRFSIKDYKSRMDYKSRLAQISSTEPSATPAPHTKQRGSSLKSQQSQQQNIEGARETTGRYKYVSRVNYRTSSPNPPVVKDQELVAEDTASSTTERTNRFVPKRRPINGNVYRSRISGTTSSPNRSQNHYESDSQSKPSTVRAENVFSSSVRRRPVMKSRLSTQRESSTVAYTDRKETEATEMAAEETSFYSSVTTTGTTKVAANEIPVEKEEPAPTNVPMRSNVDEEVNEAEESETGLSFHPENEKPVGPVHTSTDKSVDESQLKETSITEQHFTMKTEETTIPNDNKSTEATTAFEVRSEEEELFAKASQSVADLTSSASALYDKPGMFKAVSPESRVIASHFKIPTDEPTLPIEAFFQELSKKS</sequence>
<feature type="compositionally biased region" description="Low complexity" evidence="2">
    <location>
        <begin position="364"/>
        <end position="373"/>
    </location>
</feature>
<evidence type="ECO:0000256" key="3">
    <source>
        <dbReference type="SAM" id="Phobius"/>
    </source>
</evidence>
<feature type="compositionally biased region" description="Low complexity" evidence="2">
    <location>
        <begin position="652"/>
        <end position="666"/>
    </location>
</feature>
<feature type="compositionally biased region" description="Polar residues" evidence="2">
    <location>
        <begin position="374"/>
        <end position="387"/>
    </location>
</feature>
<keyword evidence="3" id="KW-1133">Transmembrane helix</keyword>
<dbReference type="KEGG" id="bvk:117230229"/>
<keyword evidence="3" id="KW-0812">Transmembrane</keyword>
<feature type="compositionally biased region" description="Low complexity" evidence="2">
    <location>
        <begin position="695"/>
        <end position="707"/>
    </location>
</feature>